<keyword evidence="5" id="KW-0460">Magnesium</keyword>
<keyword evidence="10" id="KW-1185">Reference proteome</keyword>
<evidence type="ECO:0000256" key="5">
    <source>
        <dbReference type="ARBA" id="ARBA00022842"/>
    </source>
</evidence>
<comment type="caution">
    <text evidence="9">The sequence shown here is derived from an EMBL/GenBank/DDBJ whole genome shotgun (WGS) entry which is preliminary data.</text>
</comment>
<dbReference type="PANTHER" id="PTHR12992">
    <property type="entry name" value="NUDIX HYDROLASE"/>
    <property type="match status" value="1"/>
</dbReference>
<sequence length="212" mass="23819">MNNLITFLRYRLQQDLPGKGAQLQMAPKPVSEGPNRPMSPDSSASPSTVLILLLPNDEMKWELVLTLRSDNIDHGGQLSFPGGRAEPNETPAATALREANEEIGIATQEVTIIGELSPLYISHSNSQVTPVVGYMDSIPDFIANPDEVEEIFSVELKSLATKKNLIEEQWKLQDHHYHVPYWDVHRVPLWGATAMMLNEFLDLYREFVAKEP</sequence>
<keyword evidence="6" id="KW-0464">Manganese</keyword>
<comment type="cofactor">
    <cofactor evidence="2">
        <name>Mg(2+)</name>
        <dbReference type="ChEBI" id="CHEBI:18420"/>
    </cofactor>
</comment>
<evidence type="ECO:0000256" key="2">
    <source>
        <dbReference type="ARBA" id="ARBA00001946"/>
    </source>
</evidence>
<dbReference type="InterPro" id="IPR045121">
    <property type="entry name" value="CoAse"/>
</dbReference>
<dbReference type="Gene3D" id="3.90.79.10">
    <property type="entry name" value="Nucleoside Triphosphate Pyrophosphohydrolase"/>
    <property type="match status" value="1"/>
</dbReference>
<evidence type="ECO:0000256" key="3">
    <source>
        <dbReference type="ARBA" id="ARBA00022723"/>
    </source>
</evidence>
<dbReference type="PROSITE" id="PS51462">
    <property type="entry name" value="NUDIX"/>
    <property type="match status" value="1"/>
</dbReference>
<dbReference type="Proteomes" id="UP001207918">
    <property type="component" value="Unassembled WGS sequence"/>
</dbReference>
<dbReference type="PANTHER" id="PTHR12992:SF11">
    <property type="entry name" value="MITOCHONDRIAL COENZYME A DIPHOSPHATASE NUDT8"/>
    <property type="match status" value="1"/>
</dbReference>
<accession>A0ABT3PP25</accession>
<gene>
    <name evidence="9" type="ORF">J6I44_12100</name>
</gene>
<dbReference type="RefSeq" id="WP_265766390.1">
    <property type="nucleotide sequence ID" value="NZ_JAGGJA010000007.1"/>
</dbReference>
<proteinExistence type="predicted"/>
<feature type="domain" description="Nudix hydrolase" evidence="8">
    <location>
        <begin position="44"/>
        <end position="178"/>
    </location>
</feature>
<dbReference type="SUPFAM" id="SSF55811">
    <property type="entry name" value="Nudix"/>
    <property type="match status" value="1"/>
</dbReference>
<comment type="cofactor">
    <cofactor evidence="1">
        <name>Mn(2+)</name>
        <dbReference type="ChEBI" id="CHEBI:29035"/>
    </cofactor>
</comment>
<evidence type="ECO:0000256" key="7">
    <source>
        <dbReference type="SAM" id="MobiDB-lite"/>
    </source>
</evidence>
<evidence type="ECO:0000313" key="10">
    <source>
        <dbReference type="Proteomes" id="UP001207918"/>
    </source>
</evidence>
<dbReference type="InterPro" id="IPR000086">
    <property type="entry name" value="NUDIX_hydrolase_dom"/>
</dbReference>
<dbReference type="CDD" id="cd03426">
    <property type="entry name" value="NUDIX_CoAse_Nudt7"/>
    <property type="match status" value="1"/>
</dbReference>
<evidence type="ECO:0000256" key="1">
    <source>
        <dbReference type="ARBA" id="ARBA00001936"/>
    </source>
</evidence>
<evidence type="ECO:0000313" key="9">
    <source>
        <dbReference type="EMBL" id="MCW9707599.1"/>
    </source>
</evidence>
<organism evidence="9 10">
    <name type="scientific">Fodinibius salsisoli</name>
    <dbReference type="NCBI Taxonomy" id="2820877"/>
    <lineage>
        <taxon>Bacteria</taxon>
        <taxon>Pseudomonadati</taxon>
        <taxon>Balneolota</taxon>
        <taxon>Balneolia</taxon>
        <taxon>Balneolales</taxon>
        <taxon>Balneolaceae</taxon>
        <taxon>Fodinibius</taxon>
    </lineage>
</organism>
<keyword evidence="3" id="KW-0479">Metal-binding</keyword>
<dbReference type="InterPro" id="IPR015797">
    <property type="entry name" value="NUDIX_hydrolase-like_dom_sf"/>
</dbReference>
<dbReference type="Pfam" id="PF00293">
    <property type="entry name" value="NUDIX"/>
    <property type="match status" value="1"/>
</dbReference>
<name>A0ABT3PP25_9BACT</name>
<keyword evidence="4" id="KW-0378">Hydrolase</keyword>
<evidence type="ECO:0000259" key="8">
    <source>
        <dbReference type="PROSITE" id="PS51462"/>
    </source>
</evidence>
<feature type="region of interest" description="Disordered" evidence="7">
    <location>
        <begin position="18"/>
        <end position="46"/>
    </location>
</feature>
<reference evidence="9 10" key="1">
    <citation type="submission" date="2021-03" db="EMBL/GenBank/DDBJ databases">
        <title>Aliifodinibius sp. nov., a new bacterium isolated from saline soil.</title>
        <authorList>
            <person name="Galisteo C."/>
            <person name="De La Haba R."/>
            <person name="Sanchez-Porro C."/>
            <person name="Ventosa A."/>
        </authorList>
    </citation>
    <scope>NUCLEOTIDE SEQUENCE [LARGE SCALE GENOMIC DNA]</scope>
    <source>
        <strain evidence="9 10">1BSP15-2V2</strain>
    </source>
</reference>
<dbReference type="EMBL" id="JAGGJA010000007">
    <property type="protein sequence ID" value="MCW9707599.1"/>
    <property type="molecule type" value="Genomic_DNA"/>
</dbReference>
<evidence type="ECO:0000256" key="6">
    <source>
        <dbReference type="ARBA" id="ARBA00023211"/>
    </source>
</evidence>
<protein>
    <submittedName>
        <fullName evidence="9">CoA pyrophosphatase</fullName>
    </submittedName>
</protein>
<dbReference type="InterPro" id="IPR020084">
    <property type="entry name" value="NUDIX_hydrolase_CS"/>
</dbReference>
<dbReference type="PROSITE" id="PS00893">
    <property type="entry name" value="NUDIX_BOX"/>
    <property type="match status" value="1"/>
</dbReference>
<evidence type="ECO:0000256" key="4">
    <source>
        <dbReference type="ARBA" id="ARBA00022801"/>
    </source>
</evidence>